<protein>
    <recommendedName>
        <fullName evidence="3 13">Membrane protein insertase YidC</fullName>
    </recommendedName>
    <alternativeName>
        <fullName evidence="12 13">Foldase YidC</fullName>
    </alternativeName>
    <alternativeName>
        <fullName evidence="11 13">Membrane integrase YidC</fullName>
    </alternativeName>
    <alternativeName>
        <fullName evidence="13">Membrane protein YidC</fullName>
    </alternativeName>
</protein>
<dbReference type="CDD" id="cd19961">
    <property type="entry name" value="EcYidC-like_peri"/>
    <property type="match status" value="1"/>
</dbReference>
<feature type="transmembrane region" description="Helical" evidence="13">
    <location>
        <begin position="536"/>
        <end position="552"/>
    </location>
</feature>
<sequence>MDRQTTLAFILIGIVLMVWLYITAPSPTEQQQQRNQQDTTAVVDKEKEIQKTEVKQQKSEDTTIVKILPETIATKESYVIIETNLARYELSTKGGNFKRVFLKKFNNWYSPHSKSDEEDISRHVQLINYSRGGSYDFALVTEDGVALNSSELFFDFTGNFSNKLNDKDSLYIDFTLRLKNGKSIVKRYLFFSDSYEIKNEIIFNGFNDYVSNNSFDVVWNNGIRFVEHNSVDEANYSNASAYSGGEQVIIDASAVGEKISKDFRGRVDWVAVRNKYFAAVILPDKPDNVDGAYLEGTRYTVGKDGVKEIYETRLTLPFKNQTIETHRFSVYIGPVDYKQLETLGRNLIALVDFGSFFGLKFIVRPIAEYVLLPLFQFLHMFIPNYGFVIIIFSLIIKLAVYPLTKQSYQSMKKMQALQPKIAELKEKYKDDPQKLNSETMKLYSTYGINPAGGCLPILLQMPIFIALWGMFQSVIELRQQPFVWWIKDLSTPDVIYDLGFKLPLFGVQQISGLALLMGITTFFQQKMTMKDPSQKMLVYLMPIMLTILFMTFPSGLNLYYFMFNVFSIAQQYYINKAGKDVELVPVANPNKKKGFMARLMEAAEQQAKQQQKKKK</sequence>
<proteinExistence type="inferred from homology"/>
<dbReference type="GO" id="GO:0051205">
    <property type="term" value="P:protein insertion into membrane"/>
    <property type="evidence" value="ECO:0007669"/>
    <property type="project" value="TreeGrafter"/>
</dbReference>
<feature type="domain" description="Membrane insertase YidC N-terminal" evidence="15">
    <location>
        <begin position="81"/>
        <end position="367"/>
    </location>
</feature>
<dbReference type="Pfam" id="PF14849">
    <property type="entry name" value="YidC_periplas"/>
    <property type="match status" value="1"/>
</dbReference>
<keyword evidence="5 13" id="KW-1003">Cell membrane</keyword>
<keyword evidence="4 13" id="KW-0813">Transport</keyword>
<dbReference type="Pfam" id="PF02096">
    <property type="entry name" value="60KD_IMP"/>
    <property type="match status" value="1"/>
</dbReference>
<feature type="transmembrane region" description="Helical" evidence="13">
    <location>
        <begin position="6"/>
        <end position="24"/>
    </location>
</feature>
<dbReference type="EMBL" id="DSUJ01000011">
    <property type="protein sequence ID" value="HFI92630.1"/>
    <property type="molecule type" value="Genomic_DNA"/>
</dbReference>
<comment type="subcellular location">
    <subcellularLocation>
        <location evidence="1">Cell inner membrane</location>
        <topology evidence="1">Multi-pass membrane protein</topology>
    </subcellularLocation>
    <subcellularLocation>
        <location evidence="13">Cell membrane</location>
        <topology evidence="13">Multi-pass membrane protein</topology>
    </subcellularLocation>
</comment>
<comment type="function">
    <text evidence="13">Required for the insertion and/or proper folding and/or complex formation of integral membrane proteins into the membrane. Involved in integration of membrane proteins that insert both dependently and independently of the Sec translocase complex, as well as at least some lipoproteins. Aids folding of multispanning membrane proteins.</text>
</comment>
<evidence type="ECO:0000256" key="10">
    <source>
        <dbReference type="ARBA" id="ARBA00023186"/>
    </source>
</evidence>
<dbReference type="HAMAP" id="MF_01810">
    <property type="entry name" value="YidC_type1"/>
    <property type="match status" value="1"/>
</dbReference>
<evidence type="ECO:0000256" key="11">
    <source>
        <dbReference type="ARBA" id="ARBA00033245"/>
    </source>
</evidence>
<evidence type="ECO:0000259" key="14">
    <source>
        <dbReference type="Pfam" id="PF02096"/>
    </source>
</evidence>
<feature type="domain" description="Membrane insertase YidC/Oxa/ALB C-terminal" evidence="14">
    <location>
        <begin position="385"/>
        <end position="576"/>
    </location>
</feature>
<evidence type="ECO:0000256" key="3">
    <source>
        <dbReference type="ARBA" id="ARBA00015325"/>
    </source>
</evidence>
<evidence type="ECO:0000256" key="5">
    <source>
        <dbReference type="ARBA" id="ARBA00022475"/>
    </source>
</evidence>
<evidence type="ECO:0000256" key="2">
    <source>
        <dbReference type="ARBA" id="ARBA00010527"/>
    </source>
</evidence>
<evidence type="ECO:0000313" key="16">
    <source>
        <dbReference type="EMBL" id="HFI92630.1"/>
    </source>
</evidence>
<comment type="subunit">
    <text evidence="13">Interacts with the Sec translocase complex via SecD. Specifically interacts with transmembrane segments of nascent integral membrane proteins during membrane integration.</text>
</comment>
<dbReference type="InterPro" id="IPR019998">
    <property type="entry name" value="Membr_insert_YidC"/>
</dbReference>
<dbReference type="InterPro" id="IPR047196">
    <property type="entry name" value="YidC_ALB_C"/>
</dbReference>
<dbReference type="PANTHER" id="PTHR12428:SF65">
    <property type="entry name" value="CYTOCHROME C OXIDASE ASSEMBLY PROTEIN COX18, MITOCHONDRIAL"/>
    <property type="match status" value="1"/>
</dbReference>
<evidence type="ECO:0000256" key="6">
    <source>
        <dbReference type="ARBA" id="ARBA00022692"/>
    </source>
</evidence>
<evidence type="ECO:0000256" key="9">
    <source>
        <dbReference type="ARBA" id="ARBA00023136"/>
    </source>
</evidence>
<dbReference type="NCBIfam" id="TIGR03593">
    <property type="entry name" value="yidC_nterm"/>
    <property type="match status" value="1"/>
</dbReference>
<dbReference type="CDD" id="cd20070">
    <property type="entry name" value="5TM_YidC_Alb3"/>
    <property type="match status" value="1"/>
</dbReference>
<dbReference type="PRINTS" id="PR00701">
    <property type="entry name" value="60KDINNERMP"/>
</dbReference>
<dbReference type="GO" id="GO:0005886">
    <property type="term" value="C:plasma membrane"/>
    <property type="evidence" value="ECO:0007669"/>
    <property type="project" value="UniProtKB-SubCell"/>
</dbReference>
<dbReference type="InterPro" id="IPR028053">
    <property type="entry name" value="Membr_insert_YidC_N"/>
</dbReference>
<dbReference type="Gene3D" id="2.70.98.90">
    <property type="match status" value="1"/>
</dbReference>
<dbReference type="GO" id="GO:0015031">
    <property type="term" value="P:protein transport"/>
    <property type="evidence" value="ECO:0007669"/>
    <property type="project" value="UniProtKB-KW"/>
</dbReference>
<keyword evidence="9 13" id="KW-0472">Membrane</keyword>
<feature type="transmembrane region" description="Helical" evidence="13">
    <location>
        <begin position="502"/>
        <end position="524"/>
    </location>
</feature>
<dbReference type="InterPro" id="IPR028055">
    <property type="entry name" value="YidC/Oxa/ALB_C"/>
</dbReference>
<evidence type="ECO:0000256" key="1">
    <source>
        <dbReference type="ARBA" id="ARBA00004429"/>
    </source>
</evidence>
<dbReference type="InterPro" id="IPR001708">
    <property type="entry name" value="YidC/ALB3/OXA1/COX18"/>
</dbReference>
<evidence type="ECO:0000256" key="7">
    <source>
        <dbReference type="ARBA" id="ARBA00022927"/>
    </source>
</evidence>
<organism evidence="16">
    <name type="scientific">Ignavibacterium album</name>
    <dbReference type="NCBI Taxonomy" id="591197"/>
    <lineage>
        <taxon>Bacteria</taxon>
        <taxon>Pseudomonadati</taxon>
        <taxon>Ignavibacteriota</taxon>
        <taxon>Ignavibacteria</taxon>
        <taxon>Ignavibacteriales</taxon>
        <taxon>Ignavibacteriaceae</taxon>
        <taxon>Ignavibacterium</taxon>
    </lineage>
</organism>
<evidence type="ECO:0000256" key="12">
    <source>
        <dbReference type="ARBA" id="ARBA00033342"/>
    </source>
</evidence>
<feature type="transmembrane region" description="Helical" evidence="13">
    <location>
        <begin position="450"/>
        <end position="471"/>
    </location>
</feature>
<keyword evidence="10 13" id="KW-0143">Chaperone</keyword>
<reference evidence="16" key="1">
    <citation type="journal article" date="2020" name="mSystems">
        <title>Genome- and Community-Level Interaction Insights into Carbon Utilization and Element Cycling Functions of Hydrothermarchaeota in Hydrothermal Sediment.</title>
        <authorList>
            <person name="Zhou Z."/>
            <person name="Liu Y."/>
            <person name="Xu W."/>
            <person name="Pan J."/>
            <person name="Luo Z.H."/>
            <person name="Li M."/>
        </authorList>
    </citation>
    <scope>NUCLEOTIDE SEQUENCE [LARGE SCALE GENOMIC DNA]</scope>
    <source>
        <strain evidence="16">SpSt-479</strain>
    </source>
</reference>
<evidence type="ECO:0000256" key="8">
    <source>
        <dbReference type="ARBA" id="ARBA00022989"/>
    </source>
</evidence>
<gene>
    <name evidence="13" type="primary">yidC</name>
    <name evidence="16" type="ORF">ENS31_14015</name>
</gene>
<dbReference type="PRINTS" id="PR01900">
    <property type="entry name" value="YIDCPROTEIN"/>
</dbReference>
<evidence type="ECO:0000256" key="13">
    <source>
        <dbReference type="HAMAP-Rule" id="MF_01810"/>
    </source>
</evidence>
<keyword evidence="7 13" id="KW-0653">Protein transport</keyword>
<dbReference type="AlphaFoldDB" id="A0A7V3E845"/>
<keyword evidence="6 13" id="KW-0812">Transmembrane</keyword>
<dbReference type="InterPro" id="IPR038221">
    <property type="entry name" value="YidC_periplasmic_sf"/>
</dbReference>
<accession>A0A7V3E845</accession>
<evidence type="ECO:0000259" key="15">
    <source>
        <dbReference type="Pfam" id="PF14849"/>
    </source>
</evidence>
<dbReference type="PANTHER" id="PTHR12428">
    <property type="entry name" value="OXA1"/>
    <property type="match status" value="1"/>
</dbReference>
<comment type="caution">
    <text evidence="16">The sequence shown here is derived from an EMBL/GenBank/DDBJ whole genome shotgun (WGS) entry which is preliminary data.</text>
</comment>
<dbReference type="NCBIfam" id="TIGR03592">
    <property type="entry name" value="yidC_oxa1_cterm"/>
    <property type="match status" value="1"/>
</dbReference>
<keyword evidence="8 13" id="KW-1133">Transmembrane helix</keyword>
<dbReference type="GO" id="GO:0032977">
    <property type="term" value="F:membrane insertase activity"/>
    <property type="evidence" value="ECO:0007669"/>
    <property type="project" value="InterPro"/>
</dbReference>
<evidence type="ECO:0000256" key="4">
    <source>
        <dbReference type="ARBA" id="ARBA00022448"/>
    </source>
</evidence>
<feature type="transmembrane region" description="Helical" evidence="13">
    <location>
        <begin position="387"/>
        <end position="404"/>
    </location>
</feature>
<name>A0A7V3E845_9BACT</name>
<comment type="similarity">
    <text evidence="2 13">Belongs to the OXA1/ALB3/YidC family. Type 1 subfamily.</text>
</comment>